<comment type="catalytic activity">
    <reaction evidence="1">
        <text>Cleavage of hydrophobic, N-terminal signal or leader sequences from secreted and periplasmic proteins.</text>
        <dbReference type="EC" id="3.4.21.89"/>
    </reaction>
</comment>
<dbReference type="AlphaFoldDB" id="A0A382Q0D9"/>
<evidence type="ECO:0000256" key="2">
    <source>
        <dbReference type="ARBA" id="ARBA00009370"/>
    </source>
</evidence>
<reference evidence="6" key="1">
    <citation type="submission" date="2018-05" db="EMBL/GenBank/DDBJ databases">
        <authorList>
            <person name="Lanie J.A."/>
            <person name="Ng W.-L."/>
            <person name="Kazmierczak K.M."/>
            <person name="Andrzejewski T.M."/>
            <person name="Davidsen T.M."/>
            <person name="Wayne K.J."/>
            <person name="Tettelin H."/>
            <person name="Glass J.I."/>
            <person name="Rusch D."/>
            <person name="Podicherti R."/>
            <person name="Tsui H.-C.T."/>
            <person name="Winkler M.E."/>
        </authorList>
    </citation>
    <scope>NUCLEOTIDE SEQUENCE</scope>
</reference>
<feature type="domain" description="Peptidase S26" evidence="5">
    <location>
        <begin position="1"/>
        <end position="36"/>
    </location>
</feature>
<dbReference type="SUPFAM" id="SSF51306">
    <property type="entry name" value="LexA/Signal peptidase"/>
    <property type="match status" value="1"/>
</dbReference>
<gene>
    <name evidence="6" type="ORF">METZ01_LOCUS331918</name>
</gene>
<sequence>EGQYFVLGDNRDNSRDSRHWGFLSTSAIIGRPLVIYFSAEPSSDSSGLRSLFGRIRWERIGSGVH</sequence>
<organism evidence="6">
    <name type="scientific">marine metagenome</name>
    <dbReference type="NCBI Taxonomy" id="408172"/>
    <lineage>
        <taxon>unclassified sequences</taxon>
        <taxon>metagenomes</taxon>
        <taxon>ecological metagenomes</taxon>
    </lineage>
</organism>
<dbReference type="InterPro" id="IPR019533">
    <property type="entry name" value="Peptidase_S26"/>
</dbReference>
<dbReference type="EMBL" id="UINC01111101">
    <property type="protein sequence ID" value="SVC79064.1"/>
    <property type="molecule type" value="Genomic_DNA"/>
</dbReference>
<evidence type="ECO:0000256" key="3">
    <source>
        <dbReference type="ARBA" id="ARBA00013208"/>
    </source>
</evidence>
<dbReference type="EC" id="3.4.21.89" evidence="3"/>
<dbReference type="GO" id="GO:0006465">
    <property type="term" value="P:signal peptide processing"/>
    <property type="evidence" value="ECO:0007669"/>
    <property type="project" value="InterPro"/>
</dbReference>
<dbReference type="PROSITE" id="PS00761">
    <property type="entry name" value="SPASE_I_3"/>
    <property type="match status" value="1"/>
</dbReference>
<dbReference type="GO" id="GO:0016020">
    <property type="term" value="C:membrane"/>
    <property type="evidence" value="ECO:0007669"/>
    <property type="project" value="InterPro"/>
</dbReference>
<accession>A0A382Q0D9</accession>
<dbReference type="InterPro" id="IPR036286">
    <property type="entry name" value="LexA/Signal_pep-like_sf"/>
</dbReference>
<dbReference type="GO" id="GO:0009003">
    <property type="term" value="F:signal peptidase activity"/>
    <property type="evidence" value="ECO:0007669"/>
    <property type="project" value="UniProtKB-EC"/>
</dbReference>
<evidence type="ECO:0000256" key="4">
    <source>
        <dbReference type="ARBA" id="ARBA00022801"/>
    </source>
</evidence>
<dbReference type="GO" id="GO:0004252">
    <property type="term" value="F:serine-type endopeptidase activity"/>
    <property type="evidence" value="ECO:0007669"/>
    <property type="project" value="InterPro"/>
</dbReference>
<keyword evidence="4" id="KW-0378">Hydrolase</keyword>
<name>A0A382Q0D9_9ZZZZ</name>
<comment type="similarity">
    <text evidence="2">Belongs to the peptidase S26 family.</text>
</comment>
<dbReference type="PANTHER" id="PTHR43390:SF1">
    <property type="entry name" value="CHLOROPLAST PROCESSING PEPTIDASE"/>
    <property type="match status" value="1"/>
</dbReference>
<evidence type="ECO:0000259" key="5">
    <source>
        <dbReference type="Pfam" id="PF10502"/>
    </source>
</evidence>
<dbReference type="PANTHER" id="PTHR43390">
    <property type="entry name" value="SIGNAL PEPTIDASE I"/>
    <property type="match status" value="1"/>
</dbReference>
<dbReference type="Pfam" id="PF10502">
    <property type="entry name" value="Peptidase_S26"/>
    <property type="match status" value="1"/>
</dbReference>
<dbReference type="InterPro" id="IPR000223">
    <property type="entry name" value="Pept_S26A_signal_pept_1"/>
</dbReference>
<protein>
    <recommendedName>
        <fullName evidence="3">signal peptidase I</fullName>
        <ecNumber evidence="3">3.4.21.89</ecNumber>
    </recommendedName>
</protein>
<evidence type="ECO:0000313" key="6">
    <source>
        <dbReference type="EMBL" id="SVC79064.1"/>
    </source>
</evidence>
<dbReference type="InterPro" id="IPR019758">
    <property type="entry name" value="Pept_S26A_signal_pept_1_CS"/>
</dbReference>
<feature type="non-terminal residue" evidence="6">
    <location>
        <position position="1"/>
    </location>
</feature>
<proteinExistence type="inferred from homology"/>
<dbReference type="CDD" id="cd06530">
    <property type="entry name" value="S26_SPase_I"/>
    <property type="match status" value="1"/>
</dbReference>
<evidence type="ECO:0000256" key="1">
    <source>
        <dbReference type="ARBA" id="ARBA00000677"/>
    </source>
</evidence>
<dbReference type="Gene3D" id="2.10.109.10">
    <property type="entry name" value="Umud Fragment, subunit A"/>
    <property type="match status" value="1"/>
</dbReference>